<feature type="transmembrane region" description="Helical" evidence="9">
    <location>
        <begin position="337"/>
        <end position="360"/>
    </location>
</feature>
<comment type="similarity">
    <text evidence="2 9">Belongs to the alanine or glycine:cation symporter (AGCS) (TC 2.A.25) family.</text>
</comment>
<dbReference type="FunFam" id="1.20.1740.10:FF:000004">
    <property type="entry name" value="Sodium:alanine symporter family protein"/>
    <property type="match status" value="1"/>
</dbReference>
<feature type="transmembrane region" description="Helical" evidence="9">
    <location>
        <begin position="141"/>
        <end position="161"/>
    </location>
</feature>
<evidence type="ECO:0000313" key="11">
    <source>
        <dbReference type="Proteomes" id="UP000216207"/>
    </source>
</evidence>
<keyword evidence="8 9" id="KW-0472">Membrane</keyword>
<feature type="transmembrane region" description="Helical" evidence="9">
    <location>
        <begin position="62"/>
        <end position="86"/>
    </location>
</feature>
<dbReference type="RefSeq" id="WP_095237218.1">
    <property type="nucleotide sequence ID" value="NZ_JAUPFF010000008.1"/>
</dbReference>
<dbReference type="InterPro" id="IPR001463">
    <property type="entry name" value="Na/Ala_symport"/>
</dbReference>
<dbReference type="NCBIfam" id="TIGR00835">
    <property type="entry name" value="agcS"/>
    <property type="match status" value="1"/>
</dbReference>
<gene>
    <name evidence="10" type="ORF">CHH72_18375</name>
</gene>
<organism evidence="10 11">
    <name type="scientific">Shouchella clausii</name>
    <name type="common">Alkalihalobacillus clausii</name>
    <dbReference type="NCBI Taxonomy" id="79880"/>
    <lineage>
        <taxon>Bacteria</taxon>
        <taxon>Bacillati</taxon>
        <taxon>Bacillota</taxon>
        <taxon>Bacilli</taxon>
        <taxon>Bacillales</taxon>
        <taxon>Bacillaceae</taxon>
        <taxon>Shouchella</taxon>
    </lineage>
</organism>
<accession>A0A268NVB7</accession>
<evidence type="ECO:0000256" key="4">
    <source>
        <dbReference type="ARBA" id="ARBA00022475"/>
    </source>
</evidence>
<keyword evidence="4 9" id="KW-1003">Cell membrane</keyword>
<evidence type="ECO:0000256" key="7">
    <source>
        <dbReference type="ARBA" id="ARBA00022989"/>
    </source>
</evidence>
<sequence length="462" mass="49508">MEVVQQIVDSMNGITSYFLVFSLVAVGLYLTFRSNFVQIRMFPEMFRAVTEKKTKKGEVSAFQAFCISAASRVGAANISGVAIAITTGGPGAIFWMWVIATIGMATGFVESMLAQVYKERRDGQFRGGPAYYIEKALGKRWLGIVFALLIAVTFGFIFNSLQANTIAVAMDEAFGLNRLTVGIVIALAVGVIIFGGIRSISVFSGIVVPIMAVAYVGVVFFVVISNYQQIPQVFALIIGSAFGFKEATVGIFAGLLVGAQRGLFSNEAGMGSVPNAAATADVSHPVKQGLVQSLGVFFDTIIICSATAFVILLTNVYQTAGEGVDGVALTQASLSELIGGWAVPFIAIAIFFFSFTSLVGNYYYGETNLAFIKEGTIWLQVYRLLVVAMVVFGSLAAIELVWSLADVFMAFTTVVNLIAILLIGGISFAVISDYQSQRQQGKNPVFKSKNIPGLKNASTWDD</sequence>
<keyword evidence="3 9" id="KW-0813">Transport</keyword>
<feature type="transmembrane region" description="Helical" evidence="9">
    <location>
        <begin position="381"/>
        <end position="402"/>
    </location>
</feature>
<name>A0A268NVB7_SHOCL</name>
<dbReference type="AlphaFoldDB" id="A0A268NVB7"/>
<evidence type="ECO:0000256" key="2">
    <source>
        <dbReference type="ARBA" id="ARBA00009261"/>
    </source>
</evidence>
<dbReference type="Pfam" id="PF01235">
    <property type="entry name" value="Na_Ala_symp"/>
    <property type="match status" value="1"/>
</dbReference>
<proteinExistence type="inferred from homology"/>
<dbReference type="PRINTS" id="PR00175">
    <property type="entry name" value="NAALASMPORT"/>
</dbReference>
<comment type="caution">
    <text evidence="10">The sequence shown here is derived from an EMBL/GenBank/DDBJ whole genome shotgun (WGS) entry which is preliminary data.</text>
</comment>
<evidence type="ECO:0000313" key="10">
    <source>
        <dbReference type="EMBL" id="PAE87424.1"/>
    </source>
</evidence>
<feature type="transmembrane region" description="Helical" evidence="9">
    <location>
        <begin position="296"/>
        <end position="317"/>
    </location>
</feature>
<evidence type="ECO:0000256" key="9">
    <source>
        <dbReference type="RuleBase" id="RU363064"/>
    </source>
</evidence>
<dbReference type="Gene3D" id="1.20.1740.10">
    <property type="entry name" value="Amino acid/polyamine transporter I"/>
    <property type="match status" value="1"/>
</dbReference>
<feature type="transmembrane region" description="Helical" evidence="9">
    <location>
        <begin position="233"/>
        <end position="257"/>
    </location>
</feature>
<dbReference type="EMBL" id="NPCC01000034">
    <property type="protein sequence ID" value="PAE87424.1"/>
    <property type="molecule type" value="Genomic_DNA"/>
</dbReference>
<dbReference type="Proteomes" id="UP000216207">
    <property type="component" value="Unassembled WGS sequence"/>
</dbReference>
<dbReference type="PANTHER" id="PTHR30330:SF1">
    <property type="entry name" value="AMINO-ACID CARRIER PROTEIN ALST"/>
    <property type="match status" value="1"/>
</dbReference>
<feature type="transmembrane region" description="Helical" evidence="9">
    <location>
        <begin position="206"/>
        <end position="227"/>
    </location>
</feature>
<keyword evidence="7 9" id="KW-1133">Transmembrane helix</keyword>
<evidence type="ECO:0000256" key="3">
    <source>
        <dbReference type="ARBA" id="ARBA00022448"/>
    </source>
</evidence>
<keyword evidence="6 9" id="KW-0769">Symport</keyword>
<evidence type="ECO:0000256" key="5">
    <source>
        <dbReference type="ARBA" id="ARBA00022692"/>
    </source>
</evidence>
<reference evidence="10 11" key="1">
    <citation type="submission" date="2017-07" db="EMBL/GenBank/DDBJ databases">
        <title>Isolation and whole genome analysis of endospore-forming bacteria from heroin.</title>
        <authorList>
            <person name="Kalinowski J."/>
            <person name="Ahrens B."/>
            <person name="Al-Dilaimi A."/>
            <person name="Winkler A."/>
            <person name="Wibberg D."/>
            <person name="Schleenbecker U."/>
            <person name="Ruckert C."/>
            <person name="Wolfel R."/>
            <person name="Grass G."/>
        </authorList>
    </citation>
    <scope>NUCLEOTIDE SEQUENCE [LARGE SCALE GENOMIC DNA]</scope>
    <source>
        <strain evidence="10 11">7539</strain>
    </source>
</reference>
<keyword evidence="5 9" id="KW-0812">Transmembrane</keyword>
<evidence type="ECO:0000256" key="1">
    <source>
        <dbReference type="ARBA" id="ARBA00004651"/>
    </source>
</evidence>
<comment type="subcellular location">
    <subcellularLocation>
        <location evidence="1 9">Cell membrane</location>
        <topology evidence="1 9">Multi-pass membrane protein</topology>
    </subcellularLocation>
</comment>
<evidence type="ECO:0000256" key="8">
    <source>
        <dbReference type="ARBA" id="ARBA00023136"/>
    </source>
</evidence>
<dbReference type="PANTHER" id="PTHR30330">
    <property type="entry name" value="AGSS FAMILY TRANSPORTER, SODIUM-ALANINE"/>
    <property type="match status" value="1"/>
</dbReference>
<dbReference type="GO" id="GO:0005886">
    <property type="term" value="C:plasma membrane"/>
    <property type="evidence" value="ECO:0007669"/>
    <property type="project" value="UniProtKB-SubCell"/>
</dbReference>
<dbReference type="GO" id="GO:0005283">
    <property type="term" value="F:amino acid:sodium symporter activity"/>
    <property type="evidence" value="ECO:0007669"/>
    <property type="project" value="InterPro"/>
</dbReference>
<feature type="transmembrane region" description="Helical" evidence="9">
    <location>
        <begin position="14"/>
        <end position="32"/>
    </location>
</feature>
<protein>
    <submittedName>
        <fullName evidence="10">Sodium:alanine symporter family protein</fullName>
    </submittedName>
</protein>
<feature type="transmembrane region" description="Helical" evidence="9">
    <location>
        <begin position="408"/>
        <end position="431"/>
    </location>
</feature>
<feature type="transmembrane region" description="Helical" evidence="9">
    <location>
        <begin position="92"/>
        <end position="117"/>
    </location>
</feature>
<feature type="transmembrane region" description="Helical" evidence="9">
    <location>
        <begin position="173"/>
        <end position="194"/>
    </location>
</feature>
<evidence type="ECO:0000256" key="6">
    <source>
        <dbReference type="ARBA" id="ARBA00022847"/>
    </source>
</evidence>